<dbReference type="EMBL" id="BAABKE010000003">
    <property type="protein sequence ID" value="GAA5098883.1"/>
    <property type="molecule type" value="Genomic_DNA"/>
</dbReference>
<dbReference type="InterPro" id="IPR012795">
    <property type="entry name" value="tRNA_Ile_lys_synt_N"/>
</dbReference>
<dbReference type="PANTHER" id="PTHR43033">
    <property type="entry name" value="TRNA(ILE)-LYSIDINE SYNTHASE-RELATED"/>
    <property type="match status" value="1"/>
</dbReference>
<dbReference type="InterPro" id="IPR012094">
    <property type="entry name" value="tRNA_Ile_lys_synt"/>
</dbReference>
<keyword evidence="5" id="KW-0547">Nucleotide-binding</keyword>
<evidence type="ECO:0000313" key="10">
    <source>
        <dbReference type="EMBL" id="GAA5098883.1"/>
    </source>
</evidence>
<dbReference type="SUPFAM" id="SSF82829">
    <property type="entry name" value="MesJ substrate recognition domain-like"/>
    <property type="match status" value="1"/>
</dbReference>
<dbReference type="SUPFAM" id="SSF52402">
    <property type="entry name" value="Adenine nucleotide alpha hydrolases-like"/>
    <property type="match status" value="1"/>
</dbReference>
<dbReference type="SMART" id="SM00977">
    <property type="entry name" value="TilS_C"/>
    <property type="match status" value="1"/>
</dbReference>
<evidence type="ECO:0000256" key="2">
    <source>
        <dbReference type="ARBA" id="ARBA00022490"/>
    </source>
</evidence>
<comment type="catalytic activity">
    <reaction evidence="7 8">
        <text>cytidine(34) in tRNA(Ile2) + L-lysine + ATP = lysidine(34) in tRNA(Ile2) + AMP + diphosphate + H(+)</text>
        <dbReference type="Rhea" id="RHEA:43744"/>
        <dbReference type="Rhea" id="RHEA-COMP:10625"/>
        <dbReference type="Rhea" id="RHEA-COMP:10670"/>
        <dbReference type="ChEBI" id="CHEBI:15378"/>
        <dbReference type="ChEBI" id="CHEBI:30616"/>
        <dbReference type="ChEBI" id="CHEBI:32551"/>
        <dbReference type="ChEBI" id="CHEBI:33019"/>
        <dbReference type="ChEBI" id="CHEBI:82748"/>
        <dbReference type="ChEBI" id="CHEBI:83665"/>
        <dbReference type="ChEBI" id="CHEBI:456215"/>
        <dbReference type="EC" id="6.3.4.19"/>
    </reaction>
</comment>
<evidence type="ECO:0000256" key="7">
    <source>
        <dbReference type="ARBA" id="ARBA00048539"/>
    </source>
</evidence>
<comment type="subcellular location">
    <subcellularLocation>
        <location evidence="1 8">Cytoplasm</location>
    </subcellularLocation>
</comment>
<dbReference type="InterPro" id="IPR015262">
    <property type="entry name" value="tRNA_Ile_lys_synt_subst-bd"/>
</dbReference>
<evidence type="ECO:0000256" key="1">
    <source>
        <dbReference type="ARBA" id="ARBA00004496"/>
    </source>
</evidence>
<evidence type="ECO:0000256" key="4">
    <source>
        <dbReference type="ARBA" id="ARBA00022694"/>
    </source>
</evidence>
<dbReference type="Pfam" id="PF11734">
    <property type="entry name" value="TilS_C"/>
    <property type="match status" value="1"/>
</dbReference>
<dbReference type="Proteomes" id="UP001500631">
    <property type="component" value="Unassembled WGS sequence"/>
</dbReference>
<accession>A0ABP9MMD4</accession>
<dbReference type="HAMAP" id="MF_01161">
    <property type="entry name" value="tRNA_Ile_lys_synt"/>
    <property type="match status" value="1"/>
</dbReference>
<sequence>MIPHWYSIVFQRYQQVLNQYDHLYIGLSAGIDSNMLLHWLHTYRDQLPPITAIHVNHQWHGEDSVIWADFARSRAEYYDFKFINYDVVIDIDQKGAEACGREARYIKFAETMDENGLLVVAHHRSDQAETVMYRLLRGSGTLGLGGMRDLTQLKFGDYELSVCRPFLSISKSELYKAGEMLSIPWMEDYTNHGIEEARNQIRNAIFPIVAQYFPHYEQTFARSAQLIQESDELLLEIAQDDYKKCIQQDCNMRFDLSQLTQLSPLRQKNVLRYWLKCHDIILEKRQFDEFLSMFLDKKPTSQSCFSLDDWQIRAFKNQLYLMVNSDLIVRHGSYKFVKTDNAPSLSFWQNLELELVNREDGMSFHPTWRDKSQTLKKLLQEIELEPWLRSKVRILRDKYSQQIIWVEYLGLHHSYKDQCQSSGYMPIIIDAN</sequence>
<keyword evidence="11" id="KW-1185">Reference proteome</keyword>
<evidence type="ECO:0000256" key="6">
    <source>
        <dbReference type="ARBA" id="ARBA00022840"/>
    </source>
</evidence>
<evidence type="ECO:0000256" key="8">
    <source>
        <dbReference type="HAMAP-Rule" id="MF_01161"/>
    </source>
</evidence>
<protein>
    <recommendedName>
        <fullName evidence="8">tRNA(Ile)-lysidine synthase</fullName>
        <ecNumber evidence="8">6.3.4.19</ecNumber>
    </recommendedName>
    <alternativeName>
        <fullName evidence="8">tRNA(Ile)-2-lysyl-cytidine synthase</fullName>
    </alternativeName>
    <alternativeName>
        <fullName evidence="8">tRNA(Ile)-lysidine synthetase</fullName>
    </alternativeName>
</protein>
<dbReference type="InterPro" id="IPR014729">
    <property type="entry name" value="Rossmann-like_a/b/a_fold"/>
</dbReference>
<feature type="domain" description="Lysidine-tRNA(Ile) synthetase C-terminal" evidence="9">
    <location>
        <begin position="353"/>
        <end position="428"/>
    </location>
</feature>
<dbReference type="InterPro" id="IPR011063">
    <property type="entry name" value="TilS/TtcA_N"/>
</dbReference>
<comment type="caution">
    <text evidence="8">Lacks conserved residue(s) required for the propagation of feature annotation.</text>
</comment>
<organism evidence="10 11">
    <name type="scientific">Wohlfahrtiimonas larvae</name>
    <dbReference type="NCBI Taxonomy" id="1157986"/>
    <lineage>
        <taxon>Bacteria</taxon>
        <taxon>Pseudomonadati</taxon>
        <taxon>Pseudomonadota</taxon>
        <taxon>Gammaproteobacteria</taxon>
        <taxon>Cardiobacteriales</taxon>
        <taxon>Ignatzschineriaceae</taxon>
        <taxon>Wohlfahrtiimonas</taxon>
    </lineage>
</organism>
<name>A0ABP9MMD4_9GAMM</name>
<dbReference type="Pfam" id="PF09179">
    <property type="entry name" value="TilS"/>
    <property type="match status" value="1"/>
</dbReference>
<dbReference type="PANTHER" id="PTHR43033:SF1">
    <property type="entry name" value="TRNA(ILE)-LYSIDINE SYNTHASE-RELATED"/>
    <property type="match status" value="1"/>
</dbReference>
<dbReference type="EC" id="6.3.4.19" evidence="8"/>
<comment type="function">
    <text evidence="8">Ligates lysine onto the cytidine present at position 34 of the AUA codon-specific tRNA(Ile) that contains the anticodon CAU, in an ATP-dependent manner. Cytidine is converted to lysidine, thus changing the amino acid specificity of the tRNA from methionine to isoleucine.</text>
</comment>
<gene>
    <name evidence="8 10" type="primary">tilS</name>
    <name evidence="10" type="ORF">GCM10023338_11800</name>
</gene>
<evidence type="ECO:0000313" key="11">
    <source>
        <dbReference type="Proteomes" id="UP001500631"/>
    </source>
</evidence>
<keyword evidence="6" id="KW-0067">ATP-binding</keyword>
<dbReference type="NCBIfam" id="TIGR02432">
    <property type="entry name" value="lysidine_TilS_N"/>
    <property type="match status" value="1"/>
</dbReference>
<reference evidence="11" key="1">
    <citation type="journal article" date="2019" name="Int. J. Syst. Evol. Microbiol.">
        <title>The Global Catalogue of Microorganisms (GCM) 10K type strain sequencing project: providing services to taxonomists for standard genome sequencing and annotation.</title>
        <authorList>
            <consortium name="The Broad Institute Genomics Platform"/>
            <consortium name="The Broad Institute Genome Sequencing Center for Infectious Disease"/>
            <person name="Wu L."/>
            <person name="Ma J."/>
        </authorList>
    </citation>
    <scope>NUCLEOTIDE SEQUENCE [LARGE SCALE GENOMIC DNA]</scope>
    <source>
        <strain evidence="11">JCM 18424</strain>
    </source>
</reference>
<dbReference type="Pfam" id="PF01171">
    <property type="entry name" value="ATP_bind_3"/>
    <property type="match status" value="1"/>
</dbReference>
<dbReference type="RefSeq" id="WP_077925007.1">
    <property type="nucleotide sequence ID" value="NZ_BAABKE010000003.1"/>
</dbReference>
<dbReference type="SUPFAM" id="SSF56037">
    <property type="entry name" value="PheT/TilS domain"/>
    <property type="match status" value="1"/>
</dbReference>
<evidence type="ECO:0000256" key="3">
    <source>
        <dbReference type="ARBA" id="ARBA00022598"/>
    </source>
</evidence>
<evidence type="ECO:0000259" key="9">
    <source>
        <dbReference type="SMART" id="SM00977"/>
    </source>
</evidence>
<dbReference type="CDD" id="cd01992">
    <property type="entry name" value="TilS_N"/>
    <property type="match status" value="1"/>
</dbReference>
<proteinExistence type="inferred from homology"/>
<keyword evidence="4 8" id="KW-0819">tRNA processing</keyword>
<dbReference type="InterPro" id="IPR012796">
    <property type="entry name" value="Lysidine-tRNA-synth_C"/>
</dbReference>
<dbReference type="Gene3D" id="3.40.50.620">
    <property type="entry name" value="HUPs"/>
    <property type="match status" value="1"/>
</dbReference>
<comment type="caution">
    <text evidence="10">The sequence shown here is derived from an EMBL/GenBank/DDBJ whole genome shotgun (WGS) entry which is preliminary data.</text>
</comment>
<comment type="similarity">
    <text evidence="8">Belongs to the tRNA(Ile)-lysidine synthase family.</text>
</comment>
<dbReference type="Gene3D" id="1.20.59.20">
    <property type="match status" value="1"/>
</dbReference>
<evidence type="ECO:0000256" key="5">
    <source>
        <dbReference type="ARBA" id="ARBA00022741"/>
    </source>
</evidence>
<keyword evidence="3 8" id="KW-0436">Ligase</keyword>
<keyword evidence="2 8" id="KW-0963">Cytoplasm</keyword>